<keyword evidence="1" id="KW-0805">Transcription regulation</keyword>
<dbReference type="SUPFAM" id="SSF46785">
    <property type="entry name" value="Winged helix' DNA-binding domain"/>
    <property type="match status" value="1"/>
</dbReference>
<evidence type="ECO:0000313" key="5">
    <source>
        <dbReference type="EMBL" id="URI10214.1"/>
    </source>
</evidence>
<evidence type="ECO:0000256" key="1">
    <source>
        <dbReference type="ARBA" id="ARBA00023015"/>
    </source>
</evidence>
<dbReference type="InterPro" id="IPR039422">
    <property type="entry name" value="MarR/SlyA-like"/>
</dbReference>
<evidence type="ECO:0000259" key="4">
    <source>
        <dbReference type="PROSITE" id="PS50995"/>
    </source>
</evidence>
<keyword evidence="3" id="KW-0804">Transcription</keyword>
<dbReference type="InterPro" id="IPR036388">
    <property type="entry name" value="WH-like_DNA-bd_sf"/>
</dbReference>
<dbReference type="InterPro" id="IPR023187">
    <property type="entry name" value="Tscrpt_reg_MarR-type_CS"/>
</dbReference>
<evidence type="ECO:0000256" key="2">
    <source>
        <dbReference type="ARBA" id="ARBA00023125"/>
    </source>
</evidence>
<name>A0ABY4SG79_AQUTE</name>
<dbReference type="SMART" id="SM00347">
    <property type="entry name" value="HTH_MARR"/>
    <property type="match status" value="1"/>
</dbReference>
<dbReference type="PROSITE" id="PS50995">
    <property type="entry name" value="HTH_MARR_2"/>
    <property type="match status" value="1"/>
</dbReference>
<dbReference type="EMBL" id="CP097636">
    <property type="protein sequence ID" value="URI10214.1"/>
    <property type="molecule type" value="Genomic_DNA"/>
</dbReference>
<dbReference type="PANTHER" id="PTHR33164:SF43">
    <property type="entry name" value="HTH-TYPE TRANSCRIPTIONAL REPRESSOR YETL"/>
    <property type="match status" value="1"/>
</dbReference>
<dbReference type="PANTHER" id="PTHR33164">
    <property type="entry name" value="TRANSCRIPTIONAL REGULATOR, MARR FAMILY"/>
    <property type="match status" value="1"/>
</dbReference>
<dbReference type="PROSITE" id="PS01117">
    <property type="entry name" value="HTH_MARR_1"/>
    <property type="match status" value="1"/>
</dbReference>
<dbReference type="RefSeq" id="WP_250198419.1">
    <property type="nucleotide sequence ID" value="NZ_CP097636.1"/>
</dbReference>
<dbReference type="Gene3D" id="1.10.10.10">
    <property type="entry name" value="Winged helix-like DNA-binding domain superfamily/Winged helix DNA-binding domain"/>
    <property type="match status" value="1"/>
</dbReference>
<keyword evidence="2" id="KW-0238">DNA-binding</keyword>
<protein>
    <submittedName>
        <fullName evidence="5">MarR family transcriptional regulator</fullName>
    </submittedName>
</protein>
<gene>
    <name evidence="5" type="ORF">MW290_14420</name>
</gene>
<proteinExistence type="predicted"/>
<dbReference type="PRINTS" id="PR00598">
    <property type="entry name" value="HTHMARR"/>
</dbReference>
<dbReference type="Proteomes" id="UP001056201">
    <property type="component" value="Chromosome 2"/>
</dbReference>
<organism evidence="5 6">
    <name type="scientific">Aquincola tertiaricarbonis</name>
    <dbReference type="NCBI Taxonomy" id="391953"/>
    <lineage>
        <taxon>Bacteria</taxon>
        <taxon>Pseudomonadati</taxon>
        <taxon>Pseudomonadota</taxon>
        <taxon>Betaproteobacteria</taxon>
        <taxon>Burkholderiales</taxon>
        <taxon>Sphaerotilaceae</taxon>
        <taxon>Aquincola</taxon>
    </lineage>
</organism>
<dbReference type="Pfam" id="PF12802">
    <property type="entry name" value="MarR_2"/>
    <property type="match status" value="1"/>
</dbReference>
<evidence type="ECO:0000256" key="3">
    <source>
        <dbReference type="ARBA" id="ARBA00023163"/>
    </source>
</evidence>
<keyword evidence="6" id="KW-1185">Reference proteome</keyword>
<feature type="domain" description="HTH marR-type" evidence="4">
    <location>
        <begin position="7"/>
        <end position="141"/>
    </location>
</feature>
<dbReference type="InterPro" id="IPR000835">
    <property type="entry name" value="HTH_MarR-typ"/>
</dbReference>
<accession>A0ABY4SG79</accession>
<sequence>MPAPRPEDDLLQPVIDVFNGYRGWMQRVLDEQGIAASPLDLWLMAVVAEGEGCSQQQLAQVTGRDKAQVTRMAARLVEAGLLQRAPDAADGRRWRLTLTDAGKAAHRQMQRQRKRLAATLAADLSAEEQATLTRLLGRMAARLPSAD</sequence>
<reference evidence="5" key="1">
    <citation type="submission" date="2022-05" db="EMBL/GenBank/DDBJ databases">
        <title>An RpoN-dependent PEP-CTERM gene is involved in floc formation of an Aquincola tertiaricarbonis strain.</title>
        <authorList>
            <person name="Qiu D."/>
            <person name="Xia M."/>
        </authorList>
    </citation>
    <scope>NUCLEOTIDE SEQUENCE</scope>
    <source>
        <strain evidence="5">RN12</strain>
    </source>
</reference>
<dbReference type="InterPro" id="IPR036390">
    <property type="entry name" value="WH_DNA-bd_sf"/>
</dbReference>
<evidence type="ECO:0000313" key="6">
    <source>
        <dbReference type="Proteomes" id="UP001056201"/>
    </source>
</evidence>